<feature type="transmembrane region" description="Helical" evidence="5">
    <location>
        <begin position="193"/>
        <end position="212"/>
    </location>
</feature>
<dbReference type="AlphaFoldDB" id="A0A9U5GJX7"/>
<reference evidence="9" key="2">
    <citation type="submission" date="2025-08" db="UniProtKB">
        <authorList>
            <consortium name="RefSeq"/>
        </authorList>
    </citation>
    <scope>IDENTIFICATION</scope>
</reference>
<dbReference type="PANTHER" id="PTHR43531:SF14">
    <property type="entry name" value="METHYL-ACCEPTING CHEMOTAXIS PROTEIN I-RELATED"/>
    <property type="match status" value="1"/>
</dbReference>
<dbReference type="GO" id="GO:0004888">
    <property type="term" value="F:transmembrane signaling receptor activity"/>
    <property type="evidence" value="ECO:0007669"/>
    <property type="project" value="InterPro"/>
</dbReference>
<dbReference type="CDD" id="cd11386">
    <property type="entry name" value="MCP_signal"/>
    <property type="match status" value="1"/>
</dbReference>
<dbReference type="SMART" id="SM00283">
    <property type="entry name" value="MA"/>
    <property type="match status" value="1"/>
</dbReference>
<dbReference type="PRINTS" id="PR00260">
    <property type="entry name" value="CHEMTRNSDUCR"/>
</dbReference>
<dbReference type="RefSeq" id="WP_034412192.1">
    <property type="nucleotide sequence ID" value="NZ_KI519499.1"/>
</dbReference>
<dbReference type="SUPFAM" id="SSF58104">
    <property type="entry name" value="Methyl-accepting chemotaxis protein (MCP) signaling domain"/>
    <property type="match status" value="1"/>
</dbReference>
<evidence type="ECO:0000256" key="1">
    <source>
        <dbReference type="ARBA" id="ARBA00004370"/>
    </source>
</evidence>
<organism evidence="8 9">
    <name type="scientific">Derxia gummosa DSM 723</name>
    <dbReference type="NCBI Taxonomy" id="1121388"/>
    <lineage>
        <taxon>Bacteria</taxon>
        <taxon>Pseudomonadati</taxon>
        <taxon>Pseudomonadota</taxon>
        <taxon>Betaproteobacteria</taxon>
        <taxon>Burkholderiales</taxon>
        <taxon>Alcaligenaceae</taxon>
        <taxon>Derxia</taxon>
    </lineage>
</organism>
<dbReference type="GO" id="GO:0005886">
    <property type="term" value="C:plasma membrane"/>
    <property type="evidence" value="ECO:0007669"/>
    <property type="project" value="TreeGrafter"/>
</dbReference>
<dbReference type="FunFam" id="1.10.287.950:FF:000001">
    <property type="entry name" value="Methyl-accepting chemotaxis sensory transducer"/>
    <property type="match status" value="1"/>
</dbReference>
<keyword evidence="2" id="KW-0488">Methylation</keyword>
<dbReference type="InterPro" id="IPR004090">
    <property type="entry name" value="Chemotax_Me-accpt_rcpt"/>
</dbReference>
<evidence type="ECO:0000256" key="2">
    <source>
        <dbReference type="ARBA" id="ARBA00022481"/>
    </source>
</evidence>
<dbReference type="CDD" id="cd06225">
    <property type="entry name" value="HAMP"/>
    <property type="match status" value="1"/>
</dbReference>
<dbReference type="GO" id="GO:0007165">
    <property type="term" value="P:signal transduction"/>
    <property type="evidence" value="ECO:0007669"/>
    <property type="project" value="UniProtKB-KW"/>
</dbReference>
<dbReference type="InterPro" id="IPR003660">
    <property type="entry name" value="HAMP_dom"/>
</dbReference>
<dbReference type="Pfam" id="PF00672">
    <property type="entry name" value="HAMP"/>
    <property type="match status" value="1"/>
</dbReference>
<dbReference type="PROSITE" id="PS50111">
    <property type="entry name" value="CHEMOTAXIS_TRANSDUC_2"/>
    <property type="match status" value="1"/>
</dbReference>
<keyword evidence="8" id="KW-1185">Reference proteome</keyword>
<dbReference type="InterPro" id="IPR051310">
    <property type="entry name" value="MCP_chemotaxis"/>
</dbReference>
<keyword evidence="5" id="KW-0812">Transmembrane</keyword>
<evidence type="ECO:0000259" key="7">
    <source>
        <dbReference type="PROSITE" id="PS50885"/>
    </source>
</evidence>
<dbReference type="GO" id="GO:0006935">
    <property type="term" value="P:chemotaxis"/>
    <property type="evidence" value="ECO:0007669"/>
    <property type="project" value="InterPro"/>
</dbReference>
<dbReference type="Proteomes" id="UP000675920">
    <property type="component" value="Unplaced"/>
</dbReference>
<evidence type="ECO:0000256" key="5">
    <source>
        <dbReference type="SAM" id="Phobius"/>
    </source>
</evidence>
<evidence type="ECO:0000256" key="4">
    <source>
        <dbReference type="PROSITE-ProRule" id="PRU00284"/>
    </source>
</evidence>
<dbReference type="SMART" id="SM00304">
    <property type="entry name" value="HAMP"/>
    <property type="match status" value="1"/>
</dbReference>
<comment type="subcellular location">
    <subcellularLocation>
        <location evidence="1">Membrane</location>
    </subcellularLocation>
</comment>
<evidence type="ECO:0000259" key="6">
    <source>
        <dbReference type="PROSITE" id="PS50111"/>
    </source>
</evidence>
<keyword evidence="5" id="KW-1133">Transmembrane helix</keyword>
<dbReference type="PROSITE" id="PS51257">
    <property type="entry name" value="PROKAR_LIPOPROTEIN"/>
    <property type="match status" value="1"/>
</dbReference>
<evidence type="ECO:0000313" key="8">
    <source>
        <dbReference type="Proteomes" id="UP000675920"/>
    </source>
</evidence>
<dbReference type="Gene3D" id="1.10.287.950">
    <property type="entry name" value="Methyl-accepting chemotaxis protein"/>
    <property type="match status" value="1"/>
</dbReference>
<name>A0A9U5GJX7_9BURK</name>
<protein>
    <submittedName>
        <fullName evidence="9">Methyl-accepting chemotaxis protein</fullName>
    </submittedName>
</protein>
<proteinExistence type="inferred from homology"/>
<reference evidence="9" key="1">
    <citation type="journal article" date="1992" name="J. Biol. Chem.">
        <title>Sequence and characterization of Bacillus subtilis CheW.</title>
        <authorList>
            <person name="Hanlon D.W."/>
            <person name="Marquez-Magana L.M."/>
            <person name="Carpenter P.B."/>
            <person name="Chamberlin M.J."/>
            <person name="Ordal G.W."/>
        </authorList>
    </citation>
    <scope>NUCLEOTIDE SEQUENCE</scope>
</reference>
<dbReference type="PROSITE" id="PS50885">
    <property type="entry name" value="HAMP"/>
    <property type="match status" value="1"/>
</dbReference>
<dbReference type="PANTHER" id="PTHR43531">
    <property type="entry name" value="PROTEIN ICFG"/>
    <property type="match status" value="1"/>
</dbReference>
<dbReference type="OrthoDB" id="9806477at2"/>
<feature type="domain" description="HAMP" evidence="7">
    <location>
        <begin position="213"/>
        <end position="265"/>
    </location>
</feature>
<feature type="domain" description="Methyl-accepting transducer" evidence="6">
    <location>
        <begin position="270"/>
        <end position="499"/>
    </location>
</feature>
<evidence type="ECO:0000256" key="3">
    <source>
        <dbReference type="ARBA" id="ARBA00029447"/>
    </source>
</evidence>
<comment type="similarity">
    <text evidence="3">Belongs to the methyl-accepting chemotaxis (MCP) protein family.</text>
</comment>
<accession>A0A9U5GJX7</accession>
<sequence length="514" mass="52393">MKWLTQWKVGPRLVAAFVIGAAGGACIGGSGLYDMLHIAANGQRLHDRELAGLTAARHVAVLDLRADAALGHALAAGAADAATRDRHLDEARRALDEARGKVGALAPFFDAADRDRLDRLTELQGRADTAIGAFAADLRAGGNSRGGQLSTEVAPVIAEAADIATGLADAKLAAAADLNAGSDRQLDAALKRLALFILCGLGAGITAGIVIARSVTGPLGRALDASDAMAGGDLTKPFVAEGRDEVAALVTSLEAMRLRVAEVCGVVVSGADAVATASAQVAAGTLELSSRTESQASTLEETSASIDVFSSTVNQTADNASQASQLAMSASGIAAQGGEMMEKVVATMGAITASSHQIAQIVGVIDDIAFQTNLLALNAAVEAARAGEQGKGFAVVASEVRTLAQRSATAAREIKGLINSSVSRVEEGSSLVDRAGQTMINIVTSIQRVADIVNEISAASRDQAGGIGQINSAVAQMDQHTQQNAALVEETSAATQSMQEQAAHLRASAGFFRV</sequence>
<keyword evidence="5" id="KW-0472">Membrane</keyword>
<keyword evidence="4" id="KW-0807">Transducer</keyword>
<dbReference type="InterPro" id="IPR004089">
    <property type="entry name" value="MCPsignal_dom"/>
</dbReference>
<dbReference type="Pfam" id="PF00015">
    <property type="entry name" value="MCPsignal"/>
    <property type="match status" value="1"/>
</dbReference>
<feature type="transmembrane region" description="Helical" evidence="5">
    <location>
        <begin position="12"/>
        <end position="36"/>
    </location>
</feature>
<evidence type="ECO:0000313" key="9">
    <source>
        <dbReference type="RefSeq" id="WP_034412192.1"/>
    </source>
</evidence>